<dbReference type="Proteomes" id="UP000463961">
    <property type="component" value="Chromosome"/>
</dbReference>
<keyword evidence="3" id="KW-0812">Transmembrane</keyword>
<dbReference type="EMBL" id="AP022345">
    <property type="protein sequence ID" value="BBU69930.1"/>
    <property type="molecule type" value="Genomic_DNA"/>
</dbReference>
<sequence>MARFYPALFVFLWSTGFIGAKFGLPYAEPLSFLLTRYVLVILLMTLAAVVAGAPWPKTARAWVHLAVAGMLMQAVYLGGVFLAIKQGLPAGMVSLLVGLQPLLTALLAIVMLGEVVRRRQWVGLVLGIAGTAMVLSGRIEGGFSLTGVLPALCALLGITLGALYQKRFCPHFDWRTGAVIQFLAAALVTLPIAALFEGFHIEFTGQFIFALSWLVLVLSLGAISLLNYLIRHGSAVNVASLFYLTPPVTALIAWVLFDETLTLIGCVGLVIAVIGVALVRKA</sequence>
<evidence type="ECO:0000256" key="4">
    <source>
        <dbReference type="ARBA" id="ARBA00022989"/>
    </source>
</evidence>
<dbReference type="Gene3D" id="1.10.3730.20">
    <property type="match status" value="1"/>
</dbReference>
<dbReference type="Pfam" id="PF00892">
    <property type="entry name" value="EamA"/>
    <property type="match status" value="2"/>
</dbReference>
<accession>A0A679IA74</accession>
<name>A0A679IA74_9RHOO</name>
<evidence type="ECO:0000256" key="3">
    <source>
        <dbReference type="ARBA" id="ARBA00022692"/>
    </source>
</evidence>
<dbReference type="SUPFAM" id="SSF103481">
    <property type="entry name" value="Multidrug resistance efflux transporter EmrE"/>
    <property type="match status" value="2"/>
</dbReference>
<dbReference type="GO" id="GO:0016020">
    <property type="term" value="C:membrane"/>
    <property type="evidence" value="ECO:0007669"/>
    <property type="project" value="UniProtKB-SubCell"/>
</dbReference>
<keyword evidence="5" id="KW-0472">Membrane</keyword>
<evidence type="ECO:0000313" key="7">
    <source>
        <dbReference type="Proteomes" id="UP000463961"/>
    </source>
</evidence>
<dbReference type="PANTHER" id="PTHR32322:SF2">
    <property type="entry name" value="EAMA DOMAIN-CONTAINING PROTEIN"/>
    <property type="match status" value="1"/>
</dbReference>
<keyword evidence="4" id="KW-1133">Transmembrane helix</keyword>
<dbReference type="OrthoDB" id="9809509at2"/>
<evidence type="ECO:0000256" key="1">
    <source>
        <dbReference type="ARBA" id="ARBA00004141"/>
    </source>
</evidence>
<comment type="subcellular location">
    <subcellularLocation>
        <location evidence="1">Membrane</location>
        <topology evidence="1">Multi-pass membrane protein</topology>
    </subcellularLocation>
</comment>
<dbReference type="RefSeq" id="WP_162049409.1">
    <property type="nucleotide sequence ID" value="NZ_AP019011.1"/>
</dbReference>
<comment type="similarity">
    <text evidence="2">Belongs to the EamA transporter family.</text>
</comment>
<dbReference type="InterPro" id="IPR000620">
    <property type="entry name" value="EamA_dom"/>
</dbReference>
<protein>
    <submittedName>
        <fullName evidence="6">Uncharacterized protein</fullName>
    </submittedName>
</protein>
<dbReference type="AlphaFoldDB" id="A0A679IA74"/>
<dbReference type="PANTHER" id="PTHR32322">
    <property type="entry name" value="INNER MEMBRANE TRANSPORTER"/>
    <property type="match status" value="1"/>
</dbReference>
<keyword evidence="7" id="KW-1185">Reference proteome</keyword>
<dbReference type="InterPro" id="IPR050638">
    <property type="entry name" value="AA-Vitamin_Transporters"/>
</dbReference>
<reference evidence="7" key="1">
    <citation type="submission" date="2020-01" db="EMBL/GenBank/DDBJ databases">
        <title>Phosphoaccumulans saitamaens gen. nov., sp. nov., a polyphosphate accumulating bacterium isolated from surface river water.</title>
        <authorList>
            <person name="Watanabe K."/>
            <person name="Suda W."/>
        </authorList>
    </citation>
    <scope>NUCLEOTIDE SEQUENCE [LARGE SCALE GENOMIC DNA]</scope>
    <source>
        <strain evidence="7">ICHIAU1</strain>
    </source>
</reference>
<proteinExistence type="inferred from homology"/>
<gene>
    <name evidence="6" type="ORF">ICHIAU1_22130</name>
</gene>
<organism evidence="6 7">
    <name type="scientific">Fluviibacter phosphoraccumulans</name>
    <dbReference type="NCBI Taxonomy" id="1751046"/>
    <lineage>
        <taxon>Bacteria</taxon>
        <taxon>Pseudomonadati</taxon>
        <taxon>Pseudomonadota</taxon>
        <taxon>Betaproteobacteria</taxon>
        <taxon>Rhodocyclales</taxon>
        <taxon>Fluviibacteraceae</taxon>
        <taxon>Fluviibacter</taxon>
    </lineage>
</organism>
<evidence type="ECO:0000256" key="5">
    <source>
        <dbReference type="ARBA" id="ARBA00023136"/>
    </source>
</evidence>
<dbReference type="InterPro" id="IPR037185">
    <property type="entry name" value="EmrE-like"/>
</dbReference>
<evidence type="ECO:0000256" key="2">
    <source>
        <dbReference type="ARBA" id="ARBA00007362"/>
    </source>
</evidence>
<evidence type="ECO:0000313" key="6">
    <source>
        <dbReference type="EMBL" id="BBU69930.1"/>
    </source>
</evidence>